<feature type="region of interest" description="Disordered" evidence="7">
    <location>
        <begin position="1"/>
        <end position="23"/>
    </location>
</feature>
<feature type="domain" description="Fe2OG dioxygenase" evidence="8">
    <location>
        <begin position="239"/>
        <end position="338"/>
    </location>
</feature>
<dbReference type="Pfam" id="PF25238">
    <property type="entry name" value="OGFOD2-like"/>
    <property type="match status" value="1"/>
</dbReference>
<name>A0AAV8U4T9_9ROSI</name>
<dbReference type="GO" id="GO:0016705">
    <property type="term" value="F:oxidoreductase activity, acting on paired donors, with incorporation or reduction of molecular oxygen"/>
    <property type="evidence" value="ECO:0007669"/>
    <property type="project" value="InterPro"/>
</dbReference>
<evidence type="ECO:0000256" key="6">
    <source>
        <dbReference type="ARBA" id="ARBA00023004"/>
    </source>
</evidence>
<keyword evidence="6" id="KW-0408">Iron</keyword>
<keyword evidence="3" id="KW-0847">Vitamin C</keyword>
<evidence type="ECO:0000259" key="8">
    <source>
        <dbReference type="PROSITE" id="PS51471"/>
    </source>
</evidence>
<dbReference type="Proteomes" id="UP001159364">
    <property type="component" value="Linkage Group LG02"/>
</dbReference>
<gene>
    <name evidence="9" type="ORF">K2173_028306</name>
</gene>
<organism evidence="9 10">
    <name type="scientific">Erythroxylum novogranatense</name>
    <dbReference type="NCBI Taxonomy" id="1862640"/>
    <lineage>
        <taxon>Eukaryota</taxon>
        <taxon>Viridiplantae</taxon>
        <taxon>Streptophyta</taxon>
        <taxon>Embryophyta</taxon>
        <taxon>Tracheophyta</taxon>
        <taxon>Spermatophyta</taxon>
        <taxon>Magnoliopsida</taxon>
        <taxon>eudicotyledons</taxon>
        <taxon>Gunneridae</taxon>
        <taxon>Pentapetalae</taxon>
        <taxon>rosids</taxon>
        <taxon>fabids</taxon>
        <taxon>Malpighiales</taxon>
        <taxon>Erythroxylaceae</taxon>
        <taxon>Erythroxylum</taxon>
    </lineage>
</organism>
<evidence type="ECO:0000256" key="7">
    <source>
        <dbReference type="SAM" id="MobiDB-lite"/>
    </source>
</evidence>
<keyword evidence="4" id="KW-0223">Dioxygenase</keyword>
<keyword evidence="10" id="KW-1185">Reference proteome</keyword>
<evidence type="ECO:0000256" key="5">
    <source>
        <dbReference type="ARBA" id="ARBA00023002"/>
    </source>
</evidence>
<dbReference type="GO" id="GO:0031418">
    <property type="term" value="F:L-ascorbic acid binding"/>
    <property type="evidence" value="ECO:0007669"/>
    <property type="project" value="UniProtKB-KW"/>
</dbReference>
<evidence type="ECO:0000256" key="3">
    <source>
        <dbReference type="ARBA" id="ARBA00022896"/>
    </source>
</evidence>
<comment type="caution">
    <text evidence="9">The sequence shown here is derived from an EMBL/GenBank/DDBJ whole genome shotgun (WGS) entry which is preliminary data.</text>
</comment>
<proteinExistence type="predicted"/>
<evidence type="ECO:0000256" key="2">
    <source>
        <dbReference type="ARBA" id="ARBA00022723"/>
    </source>
</evidence>
<dbReference type="Gene3D" id="2.60.120.620">
    <property type="entry name" value="q2cbj1_9rhob like domain"/>
    <property type="match status" value="1"/>
</dbReference>
<dbReference type="EMBL" id="JAIWQS010000002">
    <property type="protein sequence ID" value="KAJ8773129.1"/>
    <property type="molecule type" value="Genomic_DNA"/>
</dbReference>
<dbReference type="PANTHER" id="PTHR24014:SF4">
    <property type="entry name" value="2-OXOGLUTARATE AND IRON-DEPENDENT OXYGENASE DOMAIN-CONTAINING PROTEIN 2"/>
    <property type="match status" value="1"/>
</dbReference>
<accession>A0AAV8U4T9</accession>
<dbReference type="InterPro" id="IPR006620">
    <property type="entry name" value="Pro_4_hyd_alph"/>
</dbReference>
<comment type="cofactor">
    <cofactor evidence="1">
        <name>L-ascorbate</name>
        <dbReference type="ChEBI" id="CHEBI:38290"/>
    </cofactor>
</comment>
<evidence type="ECO:0000256" key="1">
    <source>
        <dbReference type="ARBA" id="ARBA00001961"/>
    </source>
</evidence>
<dbReference type="SMART" id="SM00702">
    <property type="entry name" value="P4Hc"/>
    <property type="match status" value="1"/>
</dbReference>
<dbReference type="AlphaFoldDB" id="A0AAV8U4T9"/>
<protein>
    <recommendedName>
        <fullName evidence="8">Fe2OG dioxygenase domain-containing protein</fullName>
    </recommendedName>
</protein>
<evidence type="ECO:0000313" key="10">
    <source>
        <dbReference type="Proteomes" id="UP001159364"/>
    </source>
</evidence>
<dbReference type="PROSITE" id="PS51471">
    <property type="entry name" value="FE2OG_OXY"/>
    <property type="match status" value="1"/>
</dbReference>
<reference evidence="9 10" key="1">
    <citation type="submission" date="2021-09" db="EMBL/GenBank/DDBJ databases">
        <title>Genomic insights and catalytic innovation underlie evolution of tropane alkaloids biosynthesis.</title>
        <authorList>
            <person name="Wang Y.-J."/>
            <person name="Tian T."/>
            <person name="Huang J.-P."/>
            <person name="Huang S.-X."/>
        </authorList>
    </citation>
    <scope>NUCLEOTIDE SEQUENCE [LARGE SCALE GENOMIC DNA]</scope>
    <source>
        <strain evidence="9">KIB-2018</strain>
        <tissue evidence="9">Leaf</tissue>
    </source>
</reference>
<keyword evidence="2" id="KW-0479">Metal-binding</keyword>
<keyword evidence="5" id="KW-0560">Oxidoreductase</keyword>
<dbReference type="GO" id="GO:0005506">
    <property type="term" value="F:iron ion binding"/>
    <property type="evidence" value="ECO:0007669"/>
    <property type="project" value="InterPro"/>
</dbReference>
<evidence type="ECO:0000313" key="9">
    <source>
        <dbReference type="EMBL" id="KAJ8773129.1"/>
    </source>
</evidence>
<dbReference type="GO" id="GO:0051213">
    <property type="term" value="F:dioxygenase activity"/>
    <property type="evidence" value="ECO:0007669"/>
    <property type="project" value="UniProtKB-KW"/>
</dbReference>
<sequence>MSGDSREAPTVDGGGNGVVTESVKPNFQVNMSVASSQRLRLNPNKDHKPESYEDLQLDFAPSVFSSLERYLPPSMFSVSRDDKVKFMREILLKYLPHGERTRVQRQREYRQKIISHYQPLHRELYTLHAATFFVPSFIKAISDNTEESLRNIMSEPSPGVFTFEMLQPHFCDMLLEEVENFEKWVDASKLRIMRPNTMNKYGAVLDDFGLETMLDKLMDGYIRPIAKVFFPEVGGSSLDSHHGFIVEYGEDRDLDLGFHVDDSEISLNVCLGKQFSGGELFFRGTRCDKHVNTGSQPEEIFDFTHVPGRAVLHRGRHRHGARATTSGHRINLLIWCRSSVFREMKKYQKDFSSWCGECIREKQERQRLSIAATKSMRHSYYQCKDLDEKL</sequence>
<dbReference type="PANTHER" id="PTHR24014">
    <property type="entry name" value="2-OXOGLUTARATE AND IRON-DEPENDENT OXYGENASE DOMAIN-CONTAINING PROTEIN 2"/>
    <property type="match status" value="1"/>
</dbReference>
<evidence type="ECO:0000256" key="4">
    <source>
        <dbReference type="ARBA" id="ARBA00022964"/>
    </source>
</evidence>
<dbReference type="InterPro" id="IPR005123">
    <property type="entry name" value="Oxoglu/Fe-dep_dioxygenase_dom"/>
</dbReference>